<gene>
    <name evidence="7" type="ORF">H4O21_16280</name>
</gene>
<sequence>MFPRSILYIPANQEKFLAKASQRGADVIALDLEDAVAPDDKQTARKAIPALINQYLASSEVWVRVNRPWRLLVRDLETLVCSEIRAIIIPKTDCAERIRFIDEMITELEREKGLPHGHTRLIGFIESIDGLYQAREIARASQRLAGLGMGTEDLALEMGMQNTPETLSGPCQQLIMAARGAGIQPIGLAGSMAEFRDMDKYQRQLQLGYQLGFQSAFCIHPLQVAEVNRIYQPNQTLIAWAEQVIDIADTTGNTVFEVEGKMVDLPVIEKARGLLAGLK</sequence>
<dbReference type="Gene3D" id="3.20.20.60">
    <property type="entry name" value="Phosphoenolpyruvate-binding domains"/>
    <property type="match status" value="1"/>
</dbReference>
<evidence type="ECO:0000259" key="6">
    <source>
        <dbReference type="Pfam" id="PF03328"/>
    </source>
</evidence>
<dbReference type="AlphaFoldDB" id="A0A839IU01"/>
<dbReference type="Proteomes" id="UP000565262">
    <property type="component" value="Unassembled WGS sequence"/>
</dbReference>
<evidence type="ECO:0000313" key="7">
    <source>
        <dbReference type="EMBL" id="MBB1488160.1"/>
    </source>
</evidence>
<evidence type="ECO:0000256" key="1">
    <source>
        <dbReference type="ARBA" id="ARBA00001946"/>
    </source>
</evidence>
<comment type="cofactor">
    <cofactor evidence="1">
        <name>Mg(2+)</name>
        <dbReference type="ChEBI" id="CHEBI:18420"/>
    </cofactor>
</comment>
<accession>A0A839IU01</accession>
<dbReference type="InterPro" id="IPR005000">
    <property type="entry name" value="Aldolase/citrate-lyase_domain"/>
</dbReference>
<name>A0A839IU01_9GAMM</name>
<evidence type="ECO:0000256" key="5">
    <source>
        <dbReference type="PIRSR" id="PIRSR015582-2"/>
    </source>
</evidence>
<feature type="binding site" evidence="5">
    <location>
        <position position="126"/>
    </location>
    <ligand>
        <name>Mg(2+)</name>
        <dbReference type="ChEBI" id="CHEBI:18420"/>
    </ligand>
</feature>
<dbReference type="GO" id="GO:0000287">
    <property type="term" value="F:magnesium ion binding"/>
    <property type="evidence" value="ECO:0007669"/>
    <property type="project" value="TreeGrafter"/>
</dbReference>
<dbReference type="GO" id="GO:0006107">
    <property type="term" value="P:oxaloacetate metabolic process"/>
    <property type="evidence" value="ECO:0007669"/>
    <property type="project" value="TreeGrafter"/>
</dbReference>
<dbReference type="InterPro" id="IPR011206">
    <property type="entry name" value="Citrate_lyase_beta/mcl1/mcl2"/>
</dbReference>
<feature type="binding site" evidence="4">
    <location>
        <position position="126"/>
    </location>
    <ligand>
        <name>substrate</name>
    </ligand>
</feature>
<keyword evidence="7" id="KW-0456">Lyase</keyword>
<dbReference type="PANTHER" id="PTHR32308">
    <property type="entry name" value="LYASE BETA SUBUNIT, PUTATIVE (AFU_ORTHOLOGUE AFUA_4G13030)-RELATED"/>
    <property type="match status" value="1"/>
</dbReference>
<proteinExistence type="predicted"/>
<evidence type="ECO:0000256" key="2">
    <source>
        <dbReference type="ARBA" id="ARBA00022723"/>
    </source>
</evidence>
<dbReference type="PANTHER" id="PTHR32308:SF0">
    <property type="entry name" value="HPCH_HPAI ALDOLASE_CITRATE LYASE DOMAIN-CONTAINING PROTEIN"/>
    <property type="match status" value="1"/>
</dbReference>
<evidence type="ECO:0000256" key="3">
    <source>
        <dbReference type="ARBA" id="ARBA00022842"/>
    </source>
</evidence>
<keyword evidence="3 5" id="KW-0460">Magnesium</keyword>
<dbReference type="GO" id="GO:0016829">
    <property type="term" value="F:lyase activity"/>
    <property type="evidence" value="ECO:0007669"/>
    <property type="project" value="UniProtKB-KW"/>
</dbReference>
<reference evidence="7 8" key="1">
    <citation type="submission" date="2020-08" db="EMBL/GenBank/DDBJ databases">
        <title>Oceanospirillum sp. nov. isolated from marine sediment.</title>
        <authorList>
            <person name="Ji X."/>
        </authorList>
    </citation>
    <scope>NUCLEOTIDE SEQUENCE [LARGE SCALE GENOMIC DNA]</scope>
    <source>
        <strain evidence="7 8">D5</strain>
    </source>
</reference>
<dbReference type="EMBL" id="JACJFM010000024">
    <property type="protein sequence ID" value="MBB1488160.1"/>
    <property type="molecule type" value="Genomic_DNA"/>
</dbReference>
<dbReference type="SUPFAM" id="SSF51621">
    <property type="entry name" value="Phosphoenolpyruvate/pyruvate domain"/>
    <property type="match status" value="1"/>
</dbReference>
<feature type="binding site" evidence="5">
    <location>
        <position position="153"/>
    </location>
    <ligand>
        <name>Mg(2+)</name>
        <dbReference type="ChEBI" id="CHEBI:18420"/>
    </ligand>
</feature>
<keyword evidence="8" id="KW-1185">Reference proteome</keyword>
<protein>
    <submittedName>
        <fullName evidence="7">CoA ester lyase</fullName>
    </submittedName>
</protein>
<evidence type="ECO:0000256" key="4">
    <source>
        <dbReference type="PIRSR" id="PIRSR015582-1"/>
    </source>
</evidence>
<comment type="caution">
    <text evidence="7">The sequence shown here is derived from an EMBL/GenBank/DDBJ whole genome shotgun (WGS) entry which is preliminary data.</text>
</comment>
<dbReference type="RefSeq" id="WP_182809932.1">
    <property type="nucleotide sequence ID" value="NZ_JACJFM010000024.1"/>
</dbReference>
<dbReference type="PIRSF" id="PIRSF015582">
    <property type="entry name" value="Cit_lyase_B"/>
    <property type="match status" value="1"/>
</dbReference>
<dbReference type="InterPro" id="IPR015813">
    <property type="entry name" value="Pyrv/PenolPyrv_kinase-like_dom"/>
</dbReference>
<organism evidence="7 8">
    <name type="scientific">Oceanospirillum sediminis</name>
    <dbReference type="NCBI Taxonomy" id="2760088"/>
    <lineage>
        <taxon>Bacteria</taxon>
        <taxon>Pseudomonadati</taxon>
        <taxon>Pseudomonadota</taxon>
        <taxon>Gammaproteobacteria</taxon>
        <taxon>Oceanospirillales</taxon>
        <taxon>Oceanospirillaceae</taxon>
        <taxon>Oceanospirillum</taxon>
    </lineage>
</organism>
<evidence type="ECO:0000313" key="8">
    <source>
        <dbReference type="Proteomes" id="UP000565262"/>
    </source>
</evidence>
<keyword evidence="2 5" id="KW-0479">Metal-binding</keyword>
<dbReference type="InterPro" id="IPR040442">
    <property type="entry name" value="Pyrv_kinase-like_dom_sf"/>
</dbReference>
<dbReference type="Pfam" id="PF03328">
    <property type="entry name" value="HpcH_HpaI"/>
    <property type="match status" value="1"/>
</dbReference>
<feature type="domain" description="HpcH/HpaI aldolase/citrate lyase" evidence="6">
    <location>
        <begin position="4"/>
        <end position="221"/>
    </location>
</feature>
<feature type="binding site" evidence="4">
    <location>
        <position position="64"/>
    </location>
    <ligand>
        <name>substrate</name>
    </ligand>
</feature>